<dbReference type="InParanoid" id="A0A067R5F0"/>
<comment type="catalytic activity">
    <reaction evidence="20">
        <text>Zn(2+)(in) + 2 H(+)(out) = Zn(2+)(out) + 2 H(+)(in)</text>
        <dbReference type="Rhea" id="RHEA:72627"/>
        <dbReference type="ChEBI" id="CHEBI:15378"/>
        <dbReference type="ChEBI" id="CHEBI:29105"/>
    </reaction>
</comment>
<evidence type="ECO:0000313" key="24">
    <source>
        <dbReference type="Proteomes" id="UP000027135"/>
    </source>
</evidence>
<dbReference type="GO" id="GO:0032580">
    <property type="term" value="C:Golgi cisterna membrane"/>
    <property type="evidence" value="ECO:0007669"/>
    <property type="project" value="UniProtKB-SubCell"/>
</dbReference>
<dbReference type="SUPFAM" id="SSF161111">
    <property type="entry name" value="Cation efflux protein transmembrane domain-like"/>
    <property type="match status" value="1"/>
</dbReference>
<feature type="transmembrane region" description="Helical" evidence="21">
    <location>
        <begin position="203"/>
        <end position="225"/>
    </location>
</feature>
<feature type="transmembrane region" description="Helical" evidence="21">
    <location>
        <begin position="51"/>
        <end position="69"/>
    </location>
</feature>
<organism evidence="23 24">
    <name type="scientific">Zootermopsis nevadensis</name>
    <name type="common">Dampwood termite</name>
    <dbReference type="NCBI Taxonomy" id="136037"/>
    <lineage>
        <taxon>Eukaryota</taxon>
        <taxon>Metazoa</taxon>
        <taxon>Ecdysozoa</taxon>
        <taxon>Arthropoda</taxon>
        <taxon>Hexapoda</taxon>
        <taxon>Insecta</taxon>
        <taxon>Pterygota</taxon>
        <taxon>Neoptera</taxon>
        <taxon>Polyneoptera</taxon>
        <taxon>Dictyoptera</taxon>
        <taxon>Blattodea</taxon>
        <taxon>Blattoidea</taxon>
        <taxon>Termitoidae</taxon>
        <taxon>Termopsidae</taxon>
        <taxon>Zootermopsis</taxon>
    </lineage>
</organism>
<dbReference type="Proteomes" id="UP000027135">
    <property type="component" value="Unassembled WGS sequence"/>
</dbReference>
<dbReference type="Gene3D" id="1.20.1510.10">
    <property type="entry name" value="Cation efflux protein transmembrane domain"/>
    <property type="match status" value="1"/>
</dbReference>
<evidence type="ECO:0000256" key="4">
    <source>
        <dbReference type="ARBA" id="ARBA00004638"/>
    </source>
</evidence>
<evidence type="ECO:0000256" key="14">
    <source>
        <dbReference type="ARBA" id="ARBA00023065"/>
    </source>
</evidence>
<dbReference type="InterPro" id="IPR027469">
    <property type="entry name" value="Cation_efflux_TMD_sf"/>
</dbReference>
<dbReference type="NCBIfam" id="TIGR01297">
    <property type="entry name" value="CDF"/>
    <property type="match status" value="1"/>
</dbReference>
<dbReference type="GO" id="GO:0015297">
    <property type="term" value="F:antiporter activity"/>
    <property type="evidence" value="ECO:0007669"/>
    <property type="project" value="UniProtKB-KW"/>
</dbReference>
<keyword evidence="7" id="KW-0050">Antiport</keyword>
<evidence type="ECO:0000256" key="20">
    <source>
        <dbReference type="ARBA" id="ARBA00048349"/>
    </source>
</evidence>
<dbReference type="GO" id="GO:0046872">
    <property type="term" value="F:metal ion binding"/>
    <property type="evidence" value="ECO:0007669"/>
    <property type="project" value="UniProtKB-KW"/>
</dbReference>
<feature type="transmembrane region" description="Helical" evidence="21">
    <location>
        <begin position="20"/>
        <end position="39"/>
    </location>
</feature>
<evidence type="ECO:0000256" key="9">
    <source>
        <dbReference type="ARBA" id="ARBA00022723"/>
    </source>
</evidence>
<evidence type="ECO:0000256" key="12">
    <source>
        <dbReference type="ARBA" id="ARBA00022989"/>
    </source>
</evidence>
<reference evidence="23 24" key="1">
    <citation type="journal article" date="2014" name="Nat. Commun.">
        <title>Molecular traces of alternative social organization in a termite genome.</title>
        <authorList>
            <person name="Terrapon N."/>
            <person name="Li C."/>
            <person name="Robertson H.M."/>
            <person name="Ji L."/>
            <person name="Meng X."/>
            <person name="Booth W."/>
            <person name="Chen Z."/>
            <person name="Childers C.P."/>
            <person name="Glastad K.M."/>
            <person name="Gokhale K."/>
            <person name="Gowin J."/>
            <person name="Gronenberg W."/>
            <person name="Hermansen R.A."/>
            <person name="Hu H."/>
            <person name="Hunt B.G."/>
            <person name="Huylmans A.K."/>
            <person name="Khalil S.M."/>
            <person name="Mitchell R.D."/>
            <person name="Munoz-Torres M.C."/>
            <person name="Mustard J.A."/>
            <person name="Pan H."/>
            <person name="Reese J.T."/>
            <person name="Scharf M.E."/>
            <person name="Sun F."/>
            <person name="Vogel H."/>
            <person name="Xiao J."/>
            <person name="Yang W."/>
            <person name="Yang Z."/>
            <person name="Yang Z."/>
            <person name="Zhou J."/>
            <person name="Zhu J."/>
            <person name="Brent C.S."/>
            <person name="Elsik C.G."/>
            <person name="Goodisman M.A."/>
            <person name="Liberles D.A."/>
            <person name="Roe R.M."/>
            <person name="Vargo E.L."/>
            <person name="Vilcinskas A."/>
            <person name="Wang J."/>
            <person name="Bornberg-Bauer E."/>
            <person name="Korb J."/>
            <person name="Zhang G."/>
            <person name="Liebig J."/>
        </authorList>
    </citation>
    <scope>NUCLEOTIDE SEQUENCE [LARGE SCALE GENOMIC DNA]</scope>
    <source>
        <tissue evidence="23">Whole organism</tissue>
    </source>
</reference>
<evidence type="ECO:0000256" key="11">
    <source>
        <dbReference type="ARBA" id="ARBA00022906"/>
    </source>
</evidence>
<dbReference type="EMBL" id="KK852875">
    <property type="protein sequence ID" value="KDR14532.1"/>
    <property type="molecule type" value="Genomic_DNA"/>
</dbReference>
<dbReference type="GO" id="GO:0006882">
    <property type="term" value="P:intracellular zinc ion homeostasis"/>
    <property type="evidence" value="ECO:0007669"/>
    <property type="project" value="InterPro"/>
</dbReference>
<dbReference type="GO" id="GO:0012507">
    <property type="term" value="C:ER to Golgi transport vesicle membrane"/>
    <property type="evidence" value="ECO:0007669"/>
    <property type="project" value="UniProtKB-SubCell"/>
</dbReference>
<evidence type="ECO:0000256" key="1">
    <source>
        <dbReference type="ARBA" id="ARBA00004166"/>
    </source>
</evidence>
<keyword evidence="13" id="KW-0333">Golgi apparatus</keyword>
<evidence type="ECO:0000256" key="5">
    <source>
        <dbReference type="ARBA" id="ARBA00008873"/>
    </source>
</evidence>
<dbReference type="FunFam" id="1.20.1510.10:FF:000008">
    <property type="entry name" value="zinc transporter 5 isoform X1"/>
    <property type="match status" value="1"/>
</dbReference>
<evidence type="ECO:0000256" key="15">
    <source>
        <dbReference type="ARBA" id="ARBA00023136"/>
    </source>
</evidence>
<dbReference type="GO" id="GO:0005385">
    <property type="term" value="F:zinc ion transmembrane transporter activity"/>
    <property type="evidence" value="ECO:0007669"/>
    <property type="project" value="InterPro"/>
</dbReference>
<feature type="domain" description="Cation efflux protein transmembrane" evidence="22">
    <location>
        <begin position="19"/>
        <end position="233"/>
    </location>
</feature>
<feature type="transmembrane region" description="Helical" evidence="21">
    <location>
        <begin position="176"/>
        <end position="197"/>
    </location>
</feature>
<dbReference type="eggNOG" id="KOG1484">
    <property type="taxonomic scope" value="Eukaryota"/>
</dbReference>
<dbReference type="AlphaFoldDB" id="A0A067R5F0"/>
<evidence type="ECO:0000256" key="10">
    <source>
        <dbReference type="ARBA" id="ARBA00022833"/>
    </source>
</evidence>
<dbReference type="InterPro" id="IPR045316">
    <property type="entry name" value="Msc2-like"/>
</dbReference>
<evidence type="ECO:0000256" key="19">
    <source>
        <dbReference type="ARBA" id="ARBA00042217"/>
    </source>
</evidence>
<keyword evidence="24" id="KW-1185">Reference proteome</keyword>
<evidence type="ECO:0000256" key="6">
    <source>
        <dbReference type="ARBA" id="ARBA00022448"/>
    </source>
</evidence>
<protein>
    <recommendedName>
        <fullName evidence="17">Proton-coupled zinc antiporter SLC30A5</fullName>
    </recommendedName>
    <alternativeName>
        <fullName evidence="19">Solute carrier family 30 member 5</fullName>
    </alternativeName>
    <alternativeName>
        <fullName evidence="18">Zinc transporter 5</fullName>
    </alternativeName>
</protein>
<proteinExistence type="inferred from homology"/>
<comment type="similarity">
    <text evidence="5">Belongs to the cation diffusion facilitator (CDF) transporter (TC 2.A.4) family. SLC30A subfamily.</text>
</comment>
<dbReference type="InterPro" id="IPR058533">
    <property type="entry name" value="Cation_efflux_TM"/>
</dbReference>
<dbReference type="PANTHER" id="PTHR45755">
    <property type="match status" value="1"/>
</dbReference>
<dbReference type="GO" id="GO:1904257">
    <property type="term" value="P:zinc ion import into Golgi lumen"/>
    <property type="evidence" value="ECO:0007669"/>
    <property type="project" value="TreeGrafter"/>
</dbReference>
<evidence type="ECO:0000256" key="8">
    <source>
        <dbReference type="ARBA" id="ARBA00022692"/>
    </source>
</evidence>
<dbReference type="OMA" id="RCIENDS"/>
<feature type="transmembrane region" description="Helical" evidence="21">
    <location>
        <begin position="90"/>
        <end position="109"/>
    </location>
</feature>
<keyword evidence="11" id="KW-0864">Zinc transport</keyword>
<comment type="subcellular location">
    <subcellularLocation>
        <location evidence="3">Cytoplasmic vesicle</location>
        <location evidence="3">COPII-coated vesicle membrane</location>
        <topology evidence="3">Multi-pass membrane protein</topology>
    </subcellularLocation>
    <subcellularLocation>
        <location evidence="4">Cytoplasmic vesicle</location>
        <location evidence="4">Secretory vesicle membrane</location>
        <topology evidence="4">Multi-pass membrane protein</topology>
    </subcellularLocation>
    <subcellularLocation>
        <location evidence="2">Golgi apparatus</location>
        <location evidence="2">Golgi stack membrane</location>
        <topology evidence="2">Multi-pass membrane protein</topology>
    </subcellularLocation>
    <subcellularLocation>
        <location evidence="1">Golgi apparatus</location>
        <location evidence="1">trans-Golgi network membrane</location>
        <topology evidence="1">Multi-pass membrane protein</topology>
    </subcellularLocation>
</comment>
<keyword evidence="9" id="KW-0479">Metal-binding</keyword>
<evidence type="ECO:0000256" key="21">
    <source>
        <dbReference type="SAM" id="Phobius"/>
    </source>
</evidence>
<evidence type="ECO:0000256" key="18">
    <source>
        <dbReference type="ARBA" id="ARBA00042038"/>
    </source>
</evidence>
<evidence type="ECO:0000256" key="3">
    <source>
        <dbReference type="ARBA" id="ARBA00004557"/>
    </source>
</evidence>
<sequence length="346" mass="38498">MQASSFLKQILTDHNSRRIFYFLCLNLSFTVIEFLYGIWTNSLGLISDGFHMLFDCSALIMGLLASVMARWKPSKTFSYGYSQVEDLSGFVNGLFLMVISLFVFSEAVSRLLDPPHVNTQRLLVVSVTGLCVNLVGILAFRHSHFHGPHHNHNHAHGHIYSGETHGHSHNSNMEGVFLHIMADTLGSVGVIISSILIEHFGWYIADPICSIFIAVLIFVSVLPLLKNAALVLLLRTPVRVQNQLPTALSKVTAIEGVVGIRQPHFWQHSSDMIIGTIHVQALPEASEQKIIQEVIGVFKEIGFYQFSVQVEKEQYFTHLAGLSSQLKADFAFSGEGRDSLILVKAI</sequence>
<keyword evidence="6" id="KW-0813">Transport</keyword>
<dbReference type="PANTHER" id="PTHR45755:SF1">
    <property type="entry name" value="PROTON-COUPLED ZINC ANTIPORTER SLC30A5"/>
    <property type="match status" value="1"/>
</dbReference>
<name>A0A067R5F0_ZOONE</name>
<evidence type="ECO:0000256" key="2">
    <source>
        <dbReference type="ARBA" id="ARBA00004205"/>
    </source>
</evidence>
<keyword evidence="15 21" id="KW-0472">Membrane</keyword>
<feature type="transmembrane region" description="Helical" evidence="21">
    <location>
        <begin position="121"/>
        <end position="140"/>
    </location>
</feature>
<evidence type="ECO:0000259" key="22">
    <source>
        <dbReference type="Pfam" id="PF01545"/>
    </source>
</evidence>
<keyword evidence="14" id="KW-0406">Ion transport</keyword>
<keyword evidence="12 21" id="KW-1133">Transmembrane helix</keyword>
<keyword evidence="8 21" id="KW-0812">Transmembrane</keyword>
<keyword evidence="10" id="KW-0862">Zinc</keyword>
<dbReference type="InterPro" id="IPR002524">
    <property type="entry name" value="Cation_efflux"/>
</dbReference>
<gene>
    <name evidence="23" type="ORF">L798_11712</name>
</gene>
<dbReference type="Pfam" id="PF01545">
    <property type="entry name" value="Cation_efflux"/>
    <property type="match status" value="1"/>
</dbReference>
<evidence type="ECO:0000256" key="13">
    <source>
        <dbReference type="ARBA" id="ARBA00023034"/>
    </source>
</evidence>
<evidence type="ECO:0000256" key="16">
    <source>
        <dbReference type="ARBA" id="ARBA00038531"/>
    </source>
</evidence>
<accession>A0A067R5F0</accession>
<comment type="subunit">
    <text evidence="16">Heterodimer with SLC30A6/ZNT6; form a functional zinc ion transmembrane transporter.</text>
</comment>
<evidence type="ECO:0000256" key="17">
    <source>
        <dbReference type="ARBA" id="ARBA00040846"/>
    </source>
</evidence>
<evidence type="ECO:0000313" key="23">
    <source>
        <dbReference type="EMBL" id="KDR14532.1"/>
    </source>
</evidence>
<evidence type="ECO:0000256" key="7">
    <source>
        <dbReference type="ARBA" id="ARBA00022449"/>
    </source>
</evidence>